<feature type="domain" description="Glycosyl-hydrolase family 116 catalytic region" evidence="2">
    <location>
        <begin position="476"/>
        <end position="761"/>
    </location>
</feature>
<evidence type="ECO:0000256" key="1">
    <source>
        <dbReference type="SAM" id="SignalP"/>
    </source>
</evidence>
<dbReference type="EMBL" id="RQJO01000009">
    <property type="protein sequence ID" value="RRB02717.1"/>
    <property type="molecule type" value="Genomic_DNA"/>
</dbReference>
<feature type="chain" id="PRO_5018013969" description="Glycosyl-hydrolase family 116 catalytic region domain-containing protein" evidence="1">
    <location>
        <begin position="20"/>
        <end position="862"/>
    </location>
</feature>
<evidence type="ECO:0000259" key="3">
    <source>
        <dbReference type="Pfam" id="PF12215"/>
    </source>
</evidence>
<keyword evidence="1" id="KW-0732">Signal</keyword>
<protein>
    <recommendedName>
        <fullName evidence="6">Glycosyl-hydrolase family 116 catalytic region domain-containing protein</fullName>
    </recommendedName>
</protein>
<dbReference type="RefSeq" id="WP_124876880.1">
    <property type="nucleotide sequence ID" value="NZ_RQJO01000009.1"/>
</dbReference>
<feature type="domain" description="Glycosyl-hydrolase family 116 N-terminal" evidence="3">
    <location>
        <begin position="41"/>
        <end position="365"/>
    </location>
</feature>
<dbReference type="SUPFAM" id="SSF48208">
    <property type="entry name" value="Six-hairpin glycosidases"/>
    <property type="match status" value="1"/>
</dbReference>
<dbReference type="Proteomes" id="UP000271925">
    <property type="component" value="Unassembled WGS sequence"/>
</dbReference>
<organism evidence="4 5">
    <name type="scientific">Larkinella rosea</name>
    <dbReference type="NCBI Taxonomy" id="2025312"/>
    <lineage>
        <taxon>Bacteria</taxon>
        <taxon>Pseudomonadati</taxon>
        <taxon>Bacteroidota</taxon>
        <taxon>Cytophagia</taxon>
        <taxon>Cytophagales</taxon>
        <taxon>Spirosomataceae</taxon>
        <taxon>Larkinella</taxon>
    </lineage>
</organism>
<dbReference type="InterPro" id="IPR052566">
    <property type="entry name" value="Non-lysos_glucosylceramidase"/>
</dbReference>
<dbReference type="PANTHER" id="PTHR12654">
    <property type="entry name" value="BILE ACID BETA-GLUCOSIDASE-RELATED"/>
    <property type="match status" value="1"/>
</dbReference>
<dbReference type="Gene3D" id="1.50.10.10">
    <property type="match status" value="1"/>
</dbReference>
<accession>A0A3P1BNP7</accession>
<dbReference type="PANTHER" id="PTHR12654:SF0">
    <property type="entry name" value="NON-LYSOSOMAL GLUCOSYLCERAMIDASE"/>
    <property type="match status" value="1"/>
</dbReference>
<evidence type="ECO:0008006" key="6">
    <source>
        <dbReference type="Google" id="ProtNLM"/>
    </source>
</evidence>
<evidence type="ECO:0000313" key="4">
    <source>
        <dbReference type="EMBL" id="RRB02717.1"/>
    </source>
</evidence>
<gene>
    <name evidence="4" type="ORF">EHT25_19930</name>
</gene>
<dbReference type="OrthoDB" id="1007311at2"/>
<dbReference type="InterPro" id="IPR024462">
    <property type="entry name" value="GH116_N"/>
</dbReference>
<dbReference type="Pfam" id="PF12215">
    <property type="entry name" value="Glyco_hydr_116N"/>
    <property type="match status" value="1"/>
</dbReference>
<dbReference type="AlphaFoldDB" id="A0A3P1BNP7"/>
<dbReference type="GO" id="GO:0004553">
    <property type="term" value="F:hydrolase activity, hydrolyzing O-glycosyl compounds"/>
    <property type="evidence" value="ECO:0007669"/>
    <property type="project" value="InterPro"/>
</dbReference>
<evidence type="ECO:0000259" key="2">
    <source>
        <dbReference type="Pfam" id="PF04685"/>
    </source>
</evidence>
<reference evidence="4 5" key="1">
    <citation type="submission" date="2018-11" db="EMBL/GenBank/DDBJ databases">
        <authorList>
            <person name="Zhou Z."/>
            <person name="Wang G."/>
        </authorList>
    </citation>
    <scope>NUCLEOTIDE SEQUENCE [LARGE SCALE GENOMIC DNA]</scope>
    <source>
        <strain evidence="4 5">KCTC52004</strain>
    </source>
</reference>
<evidence type="ECO:0000313" key="5">
    <source>
        <dbReference type="Proteomes" id="UP000271925"/>
    </source>
</evidence>
<comment type="caution">
    <text evidence="4">The sequence shown here is derived from an EMBL/GenBank/DDBJ whole genome shotgun (WGS) entry which is preliminary data.</text>
</comment>
<dbReference type="InterPro" id="IPR006775">
    <property type="entry name" value="GH116_catalytic"/>
</dbReference>
<name>A0A3P1BNP7_9BACT</name>
<dbReference type="InterPro" id="IPR012341">
    <property type="entry name" value="6hp_glycosidase-like_sf"/>
</dbReference>
<sequence>MTLPRLLIAFVFCTRMAYAQWQPMPWPVLKSYDKNHLYNIALPLGGIGTGTVSLGGRGELRDWEIMNKPAKGFSTVTVGNNAPFFAIHVQPASGKSQTKALIGPLDPAEYLHYEGRPVNQHGFPRFTEASFDAAYPFGQVNLSDSKMPVKVRIKGFNPLIPGNADASGIPIAVLAYEVTNPGTEPLTVSVCGSMRNFIGKDGSHYQKDWKGDIVPTGAKKNTNVYKTAAGVQGIYMFSDSVNRRDPAWGTIALTTNSSTGVSYRTSSRSNDWENAMLDFWDDFSEDGRLTEKAKLVDDDPLASLAVQKTIAPGQTQTYTFFITWNFPNRLAWSSFSAQPEQNTIGNYYSTKYADAWDVITKTLPQLPVLEQKTVQFVNAFVSSSYPDVIKEAALFNLATLRSQTVFRIPSGQMMGWEGVFDEFGSCFGSCTHVWNYEQATAFLFADLSQSMRDIEFNYATNDLGKMSFRVMLPLTKAQDWKNAAADGQMGTVLKFYRDWQLSGNSDFLRKNWEQVKKVMSYAWIQGGWDGNQDGVMEGRQHNTMDVDYYGPNPQMGFWYLGALKATAEMATAMKDKELAKKCTDLFRKGSAWMDQNLFNGDYYEHKITDPKTFAFLDWEGKPEVKIPDYQLGKGCLVDQLVGQMMAHMLGLGYLAKPENIQKTLQSVMKFNYLENFSDHFNNMRSYVMGDESGLLMASWPKGRLKVPFPYFAESMTGFEYTAAVGMIYEGQTENALKCITSIRDRFDGRKRNPFNEPECGYHYARSMTSWNAVLAWSGFLYSGITESMTFTSRPGTYFWSNGSAWGTCTISAEGAENRVSLKVLEGKIRVRQFQLANGGKHAFKQSQELTEDKTLDFTIKRL</sequence>
<dbReference type="Pfam" id="PF04685">
    <property type="entry name" value="DUF608"/>
    <property type="match status" value="1"/>
</dbReference>
<dbReference type="InterPro" id="IPR008928">
    <property type="entry name" value="6-hairpin_glycosidase_sf"/>
</dbReference>
<feature type="signal peptide" evidence="1">
    <location>
        <begin position="1"/>
        <end position="19"/>
    </location>
</feature>
<proteinExistence type="predicted"/>
<keyword evidence="5" id="KW-1185">Reference proteome</keyword>
<dbReference type="GO" id="GO:0005975">
    <property type="term" value="P:carbohydrate metabolic process"/>
    <property type="evidence" value="ECO:0007669"/>
    <property type="project" value="InterPro"/>
</dbReference>